<evidence type="ECO:0000313" key="7">
    <source>
        <dbReference type="Proteomes" id="UP001596058"/>
    </source>
</evidence>
<keyword evidence="2" id="KW-0677">Repeat</keyword>
<keyword evidence="4 6" id="KW-0067">ATP-binding</keyword>
<feature type="domain" description="ABC transporter" evidence="5">
    <location>
        <begin position="10"/>
        <end position="247"/>
    </location>
</feature>
<organism evidence="6 7">
    <name type="scientific">Nonomuraea insulae</name>
    <dbReference type="NCBI Taxonomy" id="1616787"/>
    <lineage>
        <taxon>Bacteria</taxon>
        <taxon>Bacillati</taxon>
        <taxon>Actinomycetota</taxon>
        <taxon>Actinomycetes</taxon>
        <taxon>Streptosporangiales</taxon>
        <taxon>Streptosporangiaceae</taxon>
        <taxon>Nonomuraea</taxon>
    </lineage>
</organism>
<evidence type="ECO:0000256" key="4">
    <source>
        <dbReference type="ARBA" id="ARBA00022840"/>
    </source>
</evidence>
<name>A0ABW1CD61_9ACTN</name>
<evidence type="ECO:0000256" key="3">
    <source>
        <dbReference type="ARBA" id="ARBA00022741"/>
    </source>
</evidence>
<dbReference type="SUPFAM" id="SSF52540">
    <property type="entry name" value="P-loop containing nucleoside triphosphate hydrolases"/>
    <property type="match status" value="2"/>
</dbReference>
<dbReference type="Gene3D" id="3.40.50.300">
    <property type="entry name" value="P-loop containing nucleotide triphosphate hydrolases"/>
    <property type="match status" value="2"/>
</dbReference>
<dbReference type="Pfam" id="PF00005">
    <property type="entry name" value="ABC_tran"/>
    <property type="match status" value="2"/>
</dbReference>
<sequence>MDGKATTPVVALRGVGKTYGRVVALRGVDLDLYAGEVHCLAGENGAGKSTLIKVLTGAVARDGGSYAINGADQAVSLSPAQAREAGAGAVYQELSLLPELSVGDNMLMGRFPSRGGLLRRAAGRAQARAHLERVGLGRLDLGTPVGELPTATRQLVEIARVLGLDARLVIFDEPTTALAEAEAEALLRRIGELRDEGIAVLYVTHRIEEMFAIGDKVTVLRDGRLVETRPMAGHTPDTLVEQMVGRPVENLYPGARPETGTPRLEVRGLRVRGAPAPADLTVRRGEIVGLAGLLGSGRSEFVRAVFGADPADGGEVLVDGAHVPLGSPRAAARGGIGLLTEDRQESGLLPELSIRENIALAGYRTVSRRSLLTRSRVDAHVTAAVKGLTIKFADLDDPVTSLSGGNQQKVLLARWLGLGAKVLLLDEPTKGVDVGAKADIYQIVAEMARDGLSVVVVSSYLPELLGLCDRIVVVREGRFVGDLPAGEATEEEILRLASLNAAGGTAETAAASEE</sequence>
<comment type="caution">
    <text evidence="6">The sequence shown here is derived from an EMBL/GenBank/DDBJ whole genome shotgun (WGS) entry which is preliminary data.</text>
</comment>
<evidence type="ECO:0000256" key="1">
    <source>
        <dbReference type="ARBA" id="ARBA00022448"/>
    </source>
</evidence>
<dbReference type="Proteomes" id="UP001596058">
    <property type="component" value="Unassembled WGS sequence"/>
</dbReference>
<dbReference type="EMBL" id="JBHSPA010000010">
    <property type="protein sequence ID" value="MFC5823633.1"/>
    <property type="molecule type" value="Genomic_DNA"/>
</dbReference>
<dbReference type="PROSITE" id="PS00211">
    <property type="entry name" value="ABC_TRANSPORTER_1"/>
    <property type="match status" value="1"/>
</dbReference>
<dbReference type="CDD" id="cd03215">
    <property type="entry name" value="ABC_Carb_Monos_II"/>
    <property type="match status" value="1"/>
</dbReference>
<dbReference type="PANTHER" id="PTHR43790">
    <property type="entry name" value="CARBOHYDRATE TRANSPORT ATP-BINDING PROTEIN MG119-RELATED"/>
    <property type="match status" value="1"/>
</dbReference>
<dbReference type="PANTHER" id="PTHR43790:SF9">
    <property type="entry name" value="GALACTOFURANOSE TRANSPORTER ATP-BINDING PROTEIN YTFR"/>
    <property type="match status" value="1"/>
</dbReference>
<feature type="domain" description="ABC transporter" evidence="5">
    <location>
        <begin position="259"/>
        <end position="501"/>
    </location>
</feature>
<protein>
    <submittedName>
        <fullName evidence="6">Sugar ABC transporter ATP-binding protein</fullName>
    </submittedName>
</protein>
<dbReference type="PROSITE" id="PS50893">
    <property type="entry name" value="ABC_TRANSPORTER_2"/>
    <property type="match status" value="2"/>
</dbReference>
<dbReference type="GO" id="GO:0005524">
    <property type="term" value="F:ATP binding"/>
    <property type="evidence" value="ECO:0007669"/>
    <property type="project" value="UniProtKB-KW"/>
</dbReference>
<dbReference type="RefSeq" id="WP_379513163.1">
    <property type="nucleotide sequence ID" value="NZ_JBHSPA010000010.1"/>
</dbReference>
<evidence type="ECO:0000256" key="2">
    <source>
        <dbReference type="ARBA" id="ARBA00022737"/>
    </source>
</evidence>
<gene>
    <name evidence="6" type="ORF">ACFPZ3_07205</name>
</gene>
<dbReference type="InterPro" id="IPR003439">
    <property type="entry name" value="ABC_transporter-like_ATP-bd"/>
</dbReference>
<proteinExistence type="predicted"/>
<reference evidence="7" key="1">
    <citation type="journal article" date="2019" name="Int. J. Syst. Evol. Microbiol.">
        <title>The Global Catalogue of Microorganisms (GCM) 10K type strain sequencing project: providing services to taxonomists for standard genome sequencing and annotation.</title>
        <authorList>
            <consortium name="The Broad Institute Genomics Platform"/>
            <consortium name="The Broad Institute Genome Sequencing Center for Infectious Disease"/>
            <person name="Wu L."/>
            <person name="Ma J."/>
        </authorList>
    </citation>
    <scope>NUCLEOTIDE SEQUENCE [LARGE SCALE GENOMIC DNA]</scope>
    <source>
        <strain evidence="7">CCUG 53903</strain>
    </source>
</reference>
<dbReference type="InterPro" id="IPR050107">
    <property type="entry name" value="ABC_carbohydrate_import_ATPase"/>
</dbReference>
<accession>A0ABW1CD61</accession>
<dbReference type="CDD" id="cd03216">
    <property type="entry name" value="ABC_Carb_Monos_I"/>
    <property type="match status" value="1"/>
</dbReference>
<dbReference type="InterPro" id="IPR017871">
    <property type="entry name" value="ABC_transporter-like_CS"/>
</dbReference>
<keyword evidence="7" id="KW-1185">Reference proteome</keyword>
<keyword evidence="1" id="KW-0813">Transport</keyword>
<evidence type="ECO:0000313" key="6">
    <source>
        <dbReference type="EMBL" id="MFC5823633.1"/>
    </source>
</evidence>
<dbReference type="InterPro" id="IPR003593">
    <property type="entry name" value="AAA+_ATPase"/>
</dbReference>
<keyword evidence="3" id="KW-0547">Nucleotide-binding</keyword>
<dbReference type="SMART" id="SM00382">
    <property type="entry name" value="AAA"/>
    <property type="match status" value="2"/>
</dbReference>
<evidence type="ECO:0000259" key="5">
    <source>
        <dbReference type="PROSITE" id="PS50893"/>
    </source>
</evidence>
<dbReference type="InterPro" id="IPR027417">
    <property type="entry name" value="P-loop_NTPase"/>
</dbReference>